<keyword evidence="2" id="KW-1185">Reference proteome</keyword>
<proteinExistence type="predicted"/>
<dbReference type="Pfam" id="PF10906">
    <property type="entry name" value="Mrx7"/>
    <property type="match status" value="1"/>
</dbReference>
<accession>A3LUR9</accession>
<organism evidence="1 2">
    <name type="scientific">Scheffersomyces stipitis (strain ATCC 58785 / CBS 6054 / NBRC 10063 / NRRL Y-11545)</name>
    <name type="common">Yeast</name>
    <name type="synonym">Pichia stipitis</name>
    <dbReference type="NCBI Taxonomy" id="322104"/>
    <lineage>
        <taxon>Eukaryota</taxon>
        <taxon>Fungi</taxon>
        <taxon>Dikarya</taxon>
        <taxon>Ascomycota</taxon>
        <taxon>Saccharomycotina</taxon>
        <taxon>Pichiomycetes</taxon>
        <taxon>Debaryomycetaceae</taxon>
        <taxon>Scheffersomyces</taxon>
    </lineage>
</organism>
<name>A3LUR9_PICST</name>
<dbReference type="KEGG" id="pic:PICST_60004"/>
<dbReference type="InterPro" id="IPR020301">
    <property type="entry name" value="Mrx7"/>
</dbReference>
<dbReference type="eggNOG" id="ENOG502S73A">
    <property type="taxonomic scope" value="Eukaryota"/>
</dbReference>
<dbReference type="HOGENOM" id="CLU_177980_0_0_1"/>
<reference evidence="1 2" key="1">
    <citation type="journal article" date="2007" name="Nat. Biotechnol.">
        <title>Genome sequence of the lignocellulose-bioconverting and xylose-fermenting yeast Pichia stipitis.</title>
        <authorList>
            <person name="Jeffries T.W."/>
            <person name="Grigoriev I.V."/>
            <person name="Grimwood J."/>
            <person name="Laplaza J.M."/>
            <person name="Aerts A."/>
            <person name="Salamov A."/>
            <person name="Schmutz J."/>
            <person name="Lindquist E."/>
            <person name="Dehal P."/>
            <person name="Shapiro H."/>
            <person name="Jin Y.S."/>
            <person name="Passoth V."/>
            <person name="Richardson P.M."/>
        </authorList>
    </citation>
    <scope>NUCLEOTIDE SEQUENCE [LARGE SCALE GENOMIC DNA]</scope>
    <source>
        <strain evidence="2">ATCC 58785 / CBS 6054 / NBRC 10063 / NRRL Y-11545</strain>
    </source>
</reference>
<dbReference type="FunCoup" id="A3LUR9">
    <property type="interactions" value="22"/>
</dbReference>
<evidence type="ECO:0000313" key="2">
    <source>
        <dbReference type="Proteomes" id="UP000002258"/>
    </source>
</evidence>
<dbReference type="OrthoDB" id="4138121at2759"/>
<dbReference type="RefSeq" id="XP_001385039.1">
    <property type="nucleotide sequence ID" value="XM_001385002.1"/>
</dbReference>
<dbReference type="Proteomes" id="UP000002258">
    <property type="component" value="Chromosome 5"/>
</dbReference>
<protein>
    <submittedName>
        <fullName evidence="1">Uncharacterized protein</fullName>
    </submittedName>
</protein>
<gene>
    <name evidence="1" type="ORF">PICST_60004</name>
</gene>
<sequence length="83" mass="10241">MSRPPPRSLEEFFYRKLMDSPAFHNWVRKIHARINRIDYTPHPDTKPKIKLNYLSYKPTTFHKVNAFRVIWADEMKRSFRFWS</sequence>
<dbReference type="GeneID" id="4839571"/>
<evidence type="ECO:0000313" key="1">
    <source>
        <dbReference type="EMBL" id="ABN67010.1"/>
    </source>
</evidence>
<dbReference type="InParanoid" id="A3LUR9"/>
<dbReference type="OMA" id="RILFWDE"/>
<dbReference type="AlphaFoldDB" id="A3LUR9"/>
<dbReference type="EMBL" id="CP000499">
    <property type="protein sequence ID" value="ABN67010.1"/>
    <property type="molecule type" value="Genomic_DNA"/>
</dbReference>